<dbReference type="InterPro" id="IPR005846">
    <property type="entry name" value="A-D-PHexomutase_a/b/a-III"/>
</dbReference>
<keyword evidence="7" id="KW-0119">Carbohydrate metabolism</keyword>
<evidence type="ECO:0000256" key="2">
    <source>
        <dbReference type="ARBA" id="ARBA00001946"/>
    </source>
</evidence>
<evidence type="ECO:0000256" key="5">
    <source>
        <dbReference type="ARBA" id="ARBA00010231"/>
    </source>
</evidence>
<evidence type="ECO:0000256" key="3">
    <source>
        <dbReference type="ARBA" id="ARBA00005164"/>
    </source>
</evidence>
<dbReference type="PRINTS" id="PR00509">
    <property type="entry name" value="PGMPMM"/>
</dbReference>
<dbReference type="InterPro" id="IPR005843">
    <property type="entry name" value="A-D-PHexomutase_C"/>
</dbReference>
<keyword evidence="9 15" id="KW-0479">Metal-binding</keyword>
<evidence type="ECO:0000256" key="11">
    <source>
        <dbReference type="ARBA" id="ARBA00023235"/>
    </source>
</evidence>
<dbReference type="Pfam" id="PF00408">
    <property type="entry name" value="PGM_PMM_IV"/>
    <property type="match status" value="1"/>
</dbReference>
<dbReference type="Gene3D" id="3.30.310.50">
    <property type="entry name" value="Alpha-D-phosphohexomutase, C-terminal domain"/>
    <property type="match status" value="1"/>
</dbReference>
<organism evidence="20 21">
    <name type="scientific">Polycladomyces abyssicola</name>
    <dbReference type="NCBI Taxonomy" id="1125966"/>
    <lineage>
        <taxon>Bacteria</taxon>
        <taxon>Bacillati</taxon>
        <taxon>Bacillota</taxon>
        <taxon>Bacilli</taxon>
        <taxon>Bacillales</taxon>
        <taxon>Thermoactinomycetaceae</taxon>
        <taxon>Polycladomyces</taxon>
    </lineage>
</organism>
<proteinExistence type="inferred from homology"/>
<dbReference type="InterPro" id="IPR005845">
    <property type="entry name" value="A-D-PHexomutase_a/b/a-II"/>
</dbReference>
<keyword evidence="21" id="KW-1185">Reference proteome</keyword>
<feature type="domain" description="Alpha-D-phosphohexomutase alpha/beta/alpha" evidence="17">
    <location>
        <begin position="40"/>
        <end position="178"/>
    </location>
</feature>
<evidence type="ECO:0000256" key="10">
    <source>
        <dbReference type="ARBA" id="ARBA00022842"/>
    </source>
</evidence>
<reference evidence="20" key="2">
    <citation type="journal article" date="2021" name="Microbiol. Resour. Announc.">
        <title>Complete Genome Sequence of Polycladomyces abyssicola JIR-001T, Isolated from Hemipelagic Sediment in Deep Seawater.</title>
        <authorList>
            <person name="Tsubouchi T."/>
            <person name="Kaneko Y."/>
        </authorList>
    </citation>
    <scope>NUCLEOTIDE SEQUENCE</scope>
    <source>
        <strain evidence="20">JIR-001</strain>
    </source>
</reference>
<evidence type="ECO:0000256" key="13">
    <source>
        <dbReference type="ARBA" id="ARBA00041398"/>
    </source>
</evidence>
<evidence type="ECO:0000313" key="21">
    <source>
        <dbReference type="Proteomes" id="UP000677436"/>
    </source>
</evidence>
<evidence type="ECO:0000256" key="9">
    <source>
        <dbReference type="ARBA" id="ARBA00022723"/>
    </source>
</evidence>
<dbReference type="InterPro" id="IPR036900">
    <property type="entry name" value="A-D-PHexomutase_C_sf"/>
</dbReference>
<dbReference type="GO" id="GO:0000287">
    <property type="term" value="F:magnesium ion binding"/>
    <property type="evidence" value="ECO:0007669"/>
    <property type="project" value="InterPro"/>
</dbReference>
<accession>A0A8D5UCD6</accession>
<dbReference type="PROSITE" id="PS00710">
    <property type="entry name" value="PGM_PMM"/>
    <property type="match status" value="1"/>
</dbReference>
<dbReference type="SUPFAM" id="SSF53738">
    <property type="entry name" value="Phosphoglucomutase, first 3 domains"/>
    <property type="match status" value="3"/>
</dbReference>
<dbReference type="EMBL" id="AP024601">
    <property type="protein sequence ID" value="BCU80449.1"/>
    <property type="molecule type" value="Genomic_DNA"/>
</dbReference>
<feature type="domain" description="Alpha-D-phosphohexomutase alpha/beta/alpha" evidence="18">
    <location>
        <begin position="220"/>
        <end position="309"/>
    </location>
</feature>
<gene>
    <name evidence="20" type="primary">pgcA</name>
    <name evidence="20" type="ORF">JIR001_02320</name>
</gene>
<dbReference type="PANTHER" id="PTHR45745">
    <property type="entry name" value="PHOSPHOMANNOMUTASE 45A"/>
    <property type="match status" value="1"/>
</dbReference>
<evidence type="ECO:0000259" key="18">
    <source>
        <dbReference type="Pfam" id="PF02879"/>
    </source>
</evidence>
<feature type="domain" description="Alpha-D-phosphohexomutase alpha/beta/alpha" evidence="19">
    <location>
        <begin position="322"/>
        <end position="449"/>
    </location>
</feature>
<sequence length="567" mass="63814">MEAFERWMSFPDLDPGLKEELAMCRHDETEIEDRFYRHLTFGTAGLRGLIGAGTNRMNRYTVRRASEGFARYLLNQSDAPEKGVVIGYDSRHGSLDFAREAAGVFAHHGIQVYLFDELCPTPMLSFAIRHLGAAGGVMITASHNPAEYNGYKVFAEDGGQISSDTAHRIIQQIEQVENELTIPCMPIEKAIETGRLHIMGEAIRSAYTSRLRALSLHPDLAKRMNKPLRIVFTPLHGTGNKPVRRILRELGYEHVYTVSEQEHPDPNFSTVTSPNPEDPRAFDMALALARERDAHLVIGTDPDADRLGVWVRVREGKYQPLNGNQIGALLLYYLLEQKKQQGDLPENGAVIKSIVTSDLGQSIAQSYSITMEETLTGFKYIAAKIEEYEKSGRHTFLFGYEESYGYLAGSFVRDKDAVQAAMLCCEMAAYYNEKGKNLVNVLNDLYRRYGTYREDLLSLTLEGKAGQETITRIMERLRGKPLSDIGGFSVRECQDYLKGIDGLPSADVLKYRLEDGSWVAVRPSGTEPKIKFYFSVVADNAERAEQTLHQLQTSIRSLIRPFTEKDQ</sequence>
<evidence type="ECO:0000256" key="1">
    <source>
        <dbReference type="ARBA" id="ARBA00000443"/>
    </source>
</evidence>
<dbReference type="Pfam" id="PF02880">
    <property type="entry name" value="PGM_PMM_III"/>
    <property type="match status" value="1"/>
</dbReference>
<keyword evidence="7" id="KW-0313">Glucose metabolism</keyword>
<dbReference type="GO" id="GO:0006166">
    <property type="term" value="P:purine ribonucleoside salvage"/>
    <property type="evidence" value="ECO:0007669"/>
    <property type="project" value="TreeGrafter"/>
</dbReference>
<feature type="domain" description="Alpha-D-phosphohexomutase C-terminal" evidence="16">
    <location>
        <begin position="505"/>
        <end position="539"/>
    </location>
</feature>
<comment type="pathway">
    <text evidence="4">Lipid metabolism.</text>
</comment>
<evidence type="ECO:0000259" key="17">
    <source>
        <dbReference type="Pfam" id="PF02878"/>
    </source>
</evidence>
<evidence type="ECO:0000259" key="16">
    <source>
        <dbReference type="Pfam" id="PF00408"/>
    </source>
</evidence>
<comment type="similarity">
    <text evidence="5 15">Belongs to the phosphohexose mutase family.</text>
</comment>
<comment type="pathway">
    <text evidence="3">Glycolipid metabolism; diglucosyl-diacylglycerol biosynthesis.</text>
</comment>
<evidence type="ECO:0000256" key="7">
    <source>
        <dbReference type="ARBA" id="ARBA00022526"/>
    </source>
</evidence>
<keyword evidence="11" id="KW-0413">Isomerase</keyword>
<comment type="catalytic activity">
    <reaction evidence="1">
        <text>alpha-D-glucose 1-phosphate = alpha-D-glucose 6-phosphate</text>
        <dbReference type="Rhea" id="RHEA:23536"/>
        <dbReference type="ChEBI" id="CHEBI:58225"/>
        <dbReference type="ChEBI" id="CHEBI:58601"/>
        <dbReference type="EC" id="5.4.2.2"/>
    </reaction>
</comment>
<dbReference type="GO" id="GO:0008973">
    <property type="term" value="F:phosphopentomutase activity"/>
    <property type="evidence" value="ECO:0007669"/>
    <property type="project" value="TreeGrafter"/>
</dbReference>
<evidence type="ECO:0000313" key="20">
    <source>
        <dbReference type="EMBL" id="BCU80449.1"/>
    </source>
</evidence>
<reference evidence="20" key="1">
    <citation type="journal article" date="2013" name="Int. J. Syst. Evol. Microbiol.">
        <title>Polycladomyces abyssicola gen. nov., sp. nov., a thermophilic filamentous bacterium isolated from hemipelagic sediment.</title>
        <authorList>
            <person name="Tsubouchi T."/>
            <person name="Shimane Y."/>
            <person name="Mori K."/>
            <person name="Usui K."/>
            <person name="Hiraki T."/>
            <person name="Tame A."/>
            <person name="Uematsu K."/>
            <person name="Maruyama T."/>
            <person name="Hatada Y."/>
        </authorList>
    </citation>
    <scope>NUCLEOTIDE SEQUENCE</scope>
    <source>
        <strain evidence="20">JIR-001</strain>
    </source>
</reference>
<dbReference type="KEGG" id="pabs:JIR001_02320"/>
<dbReference type="RefSeq" id="WP_212773828.1">
    <property type="nucleotide sequence ID" value="NZ_AP024601.1"/>
</dbReference>
<evidence type="ECO:0000256" key="8">
    <source>
        <dbReference type="ARBA" id="ARBA00022553"/>
    </source>
</evidence>
<dbReference type="SUPFAM" id="SSF55957">
    <property type="entry name" value="Phosphoglucomutase, C-terminal domain"/>
    <property type="match status" value="1"/>
</dbReference>
<dbReference type="Proteomes" id="UP000677436">
    <property type="component" value="Chromosome"/>
</dbReference>
<name>A0A8D5UCD6_9BACL</name>
<dbReference type="InterPro" id="IPR016066">
    <property type="entry name" value="A-D-PHexomutase_CS"/>
</dbReference>
<dbReference type="CDD" id="cd05799">
    <property type="entry name" value="PGM2"/>
    <property type="match status" value="1"/>
</dbReference>
<dbReference type="Pfam" id="PF02878">
    <property type="entry name" value="PGM_PMM_I"/>
    <property type="match status" value="1"/>
</dbReference>
<comment type="cofactor">
    <cofactor evidence="2">
        <name>Mg(2+)</name>
        <dbReference type="ChEBI" id="CHEBI:18420"/>
    </cofactor>
</comment>
<evidence type="ECO:0000256" key="14">
    <source>
        <dbReference type="ARBA" id="ARBA00041467"/>
    </source>
</evidence>
<keyword evidence="8" id="KW-0597">Phosphoprotein</keyword>
<evidence type="ECO:0000256" key="12">
    <source>
        <dbReference type="ARBA" id="ARBA00039995"/>
    </source>
</evidence>
<dbReference type="GO" id="GO:0006006">
    <property type="term" value="P:glucose metabolic process"/>
    <property type="evidence" value="ECO:0007669"/>
    <property type="project" value="UniProtKB-KW"/>
</dbReference>
<dbReference type="Gene3D" id="3.40.120.10">
    <property type="entry name" value="Alpha-D-Glucose-1,6-Bisphosphate, subunit A, domain 3"/>
    <property type="match status" value="3"/>
</dbReference>
<evidence type="ECO:0000256" key="15">
    <source>
        <dbReference type="RuleBase" id="RU004326"/>
    </source>
</evidence>
<evidence type="ECO:0000259" key="19">
    <source>
        <dbReference type="Pfam" id="PF02880"/>
    </source>
</evidence>
<dbReference type="Pfam" id="PF02879">
    <property type="entry name" value="PGM_PMM_II"/>
    <property type="match status" value="1"/>
</dbReference>
<dbReference type="AlphaFoldDB" id="A0A8D5UCD6"/>
<evidence type="ECO:0000256" key="6">
    <source>
        <dbReference type="ARBA" id="ARBA00012728"/>
    </source>
</evidence>
<dbReference type="PANTHER" id="PTHR45745:SF1">
    <property type="entry name" value="PHOSPHOGLUCOMUTASE 2B-RELATED"/>
    <property type="match status" value="1"/>
</dbReference>
<keyword evidence="10 15" id="KW-0460">Magnesium</keyword>
<protein>
    <recommendedName>
        <fullName evidence="12">Phosphoglucomutase</fullName>
        <ecNumber evidence="6">5.4.2.2</ecNumber>
    </recommendedName>
    <alternativeName>
        <fullName evidence="14">Alpha-phosphoglucomutase</fullName>
    </alternativeName>
    <alternativeName>
        <fullName evidence="13">Glucose phosphomutase</fullName>
    </alternativeName>
</protein>
<dbReference type="InterPro" id="IPR005844">
    <property type="entry name" value="A-D-PHexomutase_a/b/a-I"/>
</dbReference>
<dbReference type="InterPro" id="IPR005841">
    <property type="entry name" value="Alpha-D-phosphohexomutase_SF"/>
</dbReference>
<evidence type="ECO:0000256" key="4">
    <source>
        <dbReference type="ARBA" id="ARBA00005189"/>
    </source>
</evidence>
<dbReference type="GO" id="GO:0004614">
    <property type="term" value="F:phosphoglucomutase activity"/>
    <property type="evidence" value="ECO:0007669"/>
    <property type="project" value="UniProtKB-EC"/>
</dbReference>
<dbReference type="InterPro" id="IPR016055">
    <property type="entry name" value="A-D-PHexomutase_a/b/a-I/II/III"/>
</dbReference>
<dbReference type="EC" id="5.4.2.2" evidence="6"/>